<keyword evidence="2" id="KW-0472">Membrane</keyword>
<dbReference type="InterPro" id="IPR052776">
    <property type="entry name" value="Chloro_ReproSupport/MetalTrans"/>
</dbReference>
<evidence type="ECO:0000256" key="3">
    <source>
        <dbReference type="SAM" id="SignalP"/>
    </source>
</evidence>
<evidence type="ECO:0008006" key="5">
    <source>
        <dbReference type="Google" id="ProtNLM"/>
    </source>
</evidence>
<accession>A0A7S1JYC6</accession>
<reference evidence="4" key="1">
    <citation type="submission" date="2021-01" db="EMBL/GenBank/DDBJ databases">
        <authorList>
            <person name="Corre E."/>
            <person name="Pelletier E."/>
            <person name="Niang G."/>
            <person name="Scheremetjew M."/>
            <person name="Finn R."/>
            <person name="Kale V."/>
            <person name="Holt S."/>
            <person name="Cochrane G."/>
            <person name="Meng A."/>
            <person name="Brown T."/>
            <person name="Cohen L."/>
        </authorList>
    </citation>
    <scope>NUCLEOTIDE SEQUENCE</scope>
    <source>
        <strain evidence="4">CCMP3346</strain>
    </source>
</reference>
<dbReference type="PANTHER" id="PTHR33876">
    <property type="entry name" value="UNNAMED PRODUCT"/>
    <property type="match status" value="1"/>
</dbReference>
<evidence type="ECO:0000313" key="4">
    <source>
        <dbReference type="EMBL" id="CAD9058162.1"/>
    </source>
</evidence>
<keyword evidence="3" id="KW-0732">Signal</keyword>
<feature type="transmembrane region" description="Helical" evidence="2">
    <location>
        <begin position="78"/>
        <end position="102"/>
    </location>
</feature>
<evidence type="ECO:0000256" key="2">
    <source>
        <dbReference type="SAM" id="Phobius"/>
    </source>
</evidence>
<name>A0A7S1JYC6_9ALVE</name>
<feature type="region of interest" description="Disordered" evidence="1">
    <location>
        <begin position="145"/>
        <end position="184"/>
    </location>
</feature>
<gene>
    <name evidence="4" type="ORF">VBRA1451_LOCUS13231</name>
</gene>
<feature type="transmembrane region" description="Helical" evidence="2">
    <location>
        <begin position="271"/>
        <end position="294"/>
    </location>
</feature>
<feature type="signal peptide" evidence="3">
    <location>
        <begin position="1"/>
        <end position="25"/>
    </location>
</feature>
<feature type="transmembrane region" description="Helical" evidence="2">
    <location>
        <begin position="229"/>
        <end position="251"/>
    </location>
</feature>
<feature type="transmembrane region" description="Helical" evidence="2">
    <location>
        <begin position="114"/>
        <end position="134"/>
    </location>
</feature>
<feature type="transmembrane region" description="Helical" evidence="2">
    <location>
        <begin position="41"/>
        <end position="66"/>
    </location>
</feature>
<keyword evidence="2" id="KW-0812">Transmembrane</keyword>
<evidence type="ECO:0000256" key="1">
    <source>
        <dbReference type="SAM" id="MobiDB-lite"/>
    </source>
</evidence>
<keyword evidence="2" id="KW-1133">Transmembrane helix</keyword>
<protein>
    <recommendedName>
        <fullName evidence="5">Nickel/cobalt efflux system</fullName>
    </recommendedName>
</protein>
<dbReference type="EMBL" id="HBGB01022910">
    <property type="protein sequence ID" value="CAD9058162.1"/>
    <property type="molecule type" value="Transcribed_RNA"/>
</dbReference>
<dbReference type="PANTHER" id="PTHR33876:SF4">
    <property type="entry name" value="CHLOROPLAST PROTEIN FOR GROWTH AND FERTILITY 2"/>
    <property type="match status" value="1"/>
</dbReference>
<dbReference type="AlphaFoldDB" id="A0A7S1JYC6"/>
<proteinExistence type="predicted"/>
<feature type="chain" id="PRO_5031128334" description="Nickel/cobalt efflux system" evidence="3">
    <location>
        <begin position="26"/>
        <end position="342"/>
    </location>
</feature>
<sequence length="342" mass="36021">MEARRRFAMLLPGWMVLLYASVANADSLALQVQMAGQAGLWIAMAAGGLAGGLHAVTGADHLGALLPLCVNKRWFSSFWVGFNWGCGHGIGAALLGALAYLLKDQLAVQVFSDYMDFAVGTILIIIGLIGIMTARQWEYEMQQRKRDPESALTGVASTSTPLTDSDGELDGPRKHHTDGLPTAPMTEMHRAYGAADGSGLQDTSAAVAEDTAMLSKEGQESSSSHDPNAAVRIGSTLSVATIGTGIVHGISGSGHFLGVLPALTLPSWATSAAYLVAFCLGCCVSMSAFTSIIGETSVRLRRNFNRPDLPAKLSYITSGIAITIGCIWLLKAIIVGTHMLLL</sequence>
<organism evidence="4">
    <name type="scientific">Vitrella brassicaformis</name>
    <dbReference type="NCBI Taxonomy" id="1169539"/>
    <lineage>
        <taxon>Eukaryota</taxon>
        <taxon>Sar</taxon>
        <taxon>Alveolata</taxon>
        <taxon>Colpodellida</taxon>
        <taxon>Vitrellaceae</taxon>
        <taxon>Vitrella</taxon>
    </lineage>
</organism>
<feature type="transmembrane region" description="Helical" evidence="2">
    <location>
        <begin position="315"/>
        <end position="341"/>
    </location>
</feature>